<protein>
    <submittedName>
        <fullName evidence="3">Uncharacterized protein</fullName>
    </submittedName>
</protein>
<evidence type="ECO:0000256" key="2">
    <source>
        <dbReference type="SAM" id="Phobius"/>
    </source>
</evidence>
<keyword evidence="4" id="KW-1185">Reference proteome</keyword>
<keyword evidence="2" id="KW-1133">Transmembrane helix</keyword>
<feature type="compositionally biased region" description="Low complexity" evidence="1">
    <location>
        <begin position="298"/>
        <end position="361"/>
    </location>
</feature>
<feature type="compositionally biased region" description="Polar residues" evidence="1">
    <location>
        <begin position="461"/>
        <end position="471"/>
    </location>
</feature>
<organism evidence="3 4">
    <name type="scientific">Lactobacillus crispatus</name>
    <dbReference type="NCBI Taxonomy" id="47770"/>
    <lineage>
        <taxon>Bacteria</taxon>
        <taxon>Bacillati</taxon>
        <taxon>Bacillota</taxon>
        <taxon>Bacilli</taxon>
        <taxon>Lactobacillales</taxon>
        <taxon>Lactobacillaceae</taxon>
        <taxon>Lactobacillus</taxon>
    </lineage>
</organism>
<feature type="region of interest" description="Disordered" evidence="1">
    <location>
        <begin position="681"/>
        <end position="711"/>
    </location>
</feature>
<dbReference type="Proteomes" id="UP001434419">
    <property type="component" value="Unassembled WGS sequence"/>
</dbReference>
<evidence type="ECO:0000313" key="3">
    <source>
        <dbReference type="EMBL" id="MES5148413.1"/>
    </source>
</evidence>
<feature type="compositionally biased region" description="Polar residues" evidence="1">
    <location>
        <begin position="365"/>
        <end position="411"/>
    </location>
</feature>
<feature type="region of interest" description="Disordered" evidence="1">
    <location>
        <begin position="293"/>
        <end position="471"/>
    </location>
</feature>
<keyword evidence="2" id="KW-0812">Transmembrane</keyword>
<evidence type="ECO:0000256" key="1">
    <source>
        <dbReference type="SAM" id="MobiDB-lite"/>
    </source>
</evidence>
<feature type="transmembrane region" description="Helical" evidence="2">
    <location>
        <begin position="511"/>
        <end position="531"/>
    </location>
</feature>
<dbReference type="RefSeq" id="WP_224061616.1">
    <property type="nucleotide sequence ID" value="NZ_CP083390.1"/>
</dbReference>
<comment type="caution">
    <text evidence="3">The sequence shown here is derived from an EMBL/GenBank/DDBJ whole genome shotgun (WGS) entry which is preliminary data.</text>
</comment>
<feature type="compositionally biased region" description="Polar residues" evidence="1">
    <location>
        <begin position="420"/>
        <end position="434"/>
    </location>
</feature>
<keyword evidence="2" id="KW-0472">Membrane</keyword>
<accession>A0ABV2B589</accession>
<sequence length="711" mass="80942">MPKITRTKKQNLRNNLNITDGMKINNDDMVKKVLLGMDEELANYVNDAFKDETKNLSALVNVPVQVLHDSKGVIERYSPDIYLVSAANVVYDTDDKQEQELLDTLYSISTDTTLPPVRLAVIADNSMNPAIWSKIAMFCHDIFQPDKSTNELDLYAMADQLAKKSNISNVEQYLNMSDGVGNLGVNTNNDIIATQNDEYRRRIKELERINRIFAEHRNDPINSGMTKQESDDLLKKAQGIVDEGVDDQKIKGLFNDLIQRYQEKENQLNKAIKRIDNQNDSIDELNSHISNLEKINHNPNSNYDNQGNYNDQNQYGYDNANNYNGNPNLDNSEYQEYNQSNNPNDFYNNDSSYDNGNPNDGYQNHYDNNTQNNGYDSGQDFYNNNLQGYYDQTNSNYDDQSNYYADNNFENNGDFRPYNEQDSNNNFDQGNYSQPPFDGSNPPNEGYDAPNNYEDDYGSYPPNNLDQNNPTDQILPSTMVLGGRPARKPKKQKKELNTGAISKFLQKNKRWAVIGVGLLAAGIILGTVTVINHRAQSNSQSAQVAKPSFNSLIKKGNYDQAAEDYPDRAVEAENKMLDDSDVSDKVTFASRIQNYSKSDAIKFDNFYFNEKYNDAVDLLDNSDDDNLTHLSNARRVMAAYSLMKTGDTTRAEKEAKPLDNSELTKKIQLYKQFQDSNKKLEEKIKSGNLSDSQKSDAKKMIRENEKNMDNI</sequence>
<gene>
    <name evidence="3" type="ORF">ABVC42_00360</name>
</gene>
<dbReference type="EMBL" id="JBETVU010000007">
    <property type="protein sequence ID" value="MES5148413.1"/>
    <property type="molecule type" value="Genomic_DNA"/>
</dbReference>
<evidence type="ECO:0000313" key="4">
    <source>
        <dbReference type="Proteomes" id="UP001434419"/>
    </source>
</evidence>
<name>A0ABV2B589_9LACO</name>
<feature type="compositionally biased region" description="Basic and acidic residues" evidence="1">
    <location>
        <begin position="693"/>
        <end position="711"/>
    </location>
</feature>
<reference evidence="3" key="1">
    <citation type="submission" date="2024-06" db="EMBL/GenBank/DDBJ databases">
        <title>Vaginal Lactobacillus fatty acid response mechanisms reveal a metabolite-targeted strategy for bacterial vaginosis treatment.</title>
        <authorList>
            <person name="Zhu M."/>
            <person name="Blainey P.C."/>
            <person name="Bloom S.M."/>
            <person name="Kwon D.S."/>
        </authorList>
    </citation>
    <scope>NUCLEOTIDE SEQUENCE</scope>
    <source>
        <strain evidence="3">194_F1_1</strain>
    </source>
</reference>
<proteinExistence type="predicted"/>